<dbReference type="Proteomes" id="UP000246410">
    <property type="component" value="Unassembled WGS sequence"/>
</dbReference>
<dbReference type="EMBL" id="QGTL01000024">
    <property type="protein sequence ID" value="PWV66875.1"/>
    <property type="molecule type" value="Genomic_DNA"/>
</dbReference>
<dbReference type="InterPro" id="IPR013525">
    <property type="entry name" value="ABC2_TM"/>
</dbReference>
<keyword evidence="2 6" id="KW-0812">Transmembrane</keyword>
<dbReference type="AlphaFoldDB" id="A0A317N5M9"/>
<accession>A0A317N5M9</accession>
<feature type="transmembrane region" description="Helical" evidence="6">
    <location>
        <begin position="165"/>
        <end position="193"/>
    </location>
</feature>
<dbReference type="GO" id="GO:0140359">
    <property type="term" value="F:ABC-type transporter activity"/>
    <property type="evidence" value="ECO:0007669"/>
    <property type="project" value="InterPro"/>
</dbReference>
<sequence>MSTPNLTVSPRAGIDDHLDSVLLANEAPPRPNPFTATFALAERALLKMKNSAVEVLFDIMLMPIIFLLVFQYLFGGAFAGSTDDYLQYFLPGVLVVGAVTQTASTGIAVNSDIVKGIFDRFRTMPFWQPAVLVGTMVADLGRYLFALVFTAGLGMLLGYRPEAGALGLILAILLLLLVFSFSFAWIFTVIGVLAKKTETLLTCSMLLMVLAFLSNVFVDSETMPRWMQFIVDINPVSHAATAARGLMKGDVTAGQLLLVLLSSAVLVVIFSPLTMYFYNKRRRG</sequence>
<proteinExistence type="inferred from homology"/>
<evidence type="ECO:0000313" key="8">
    <source>
        <dbReference type="EMBL" id="PWV66875.1"/>
    </source>
</evidence>
<keyword evidence="3 6" id="KW-1133">Transmembrane helix</keyword>
<evidence type="ECO:0000313" key="9">
    <source>
        <dbReference type="Proteomes" id="UP000246410"/>
    </source>
</evidence>
<feature type="transmembrane region" description="Helical" evidence="6">
    <location>
        <begin position="130"/>
        <end position="159"/>
    </location>
</feature>
<keyword evidence="4 6" id="KW-0472">Membrane</keyword>
<evidence type="ECO:0000256" key="1">
    <source>
        <dbReference type="ARBA" id="ARBA00004141"/>
    </source>
</evidence>
<evidence type="ECO:0000256" key="2">
    <source>
        <dbReference type="ARBA" id="ARBA00022692"/>
    </source>
</evidence>
<evidence type="ECO:0000256" key="5">
    <source>
        <dbReference type="ARBA" id="ARBA00023251"/>
    </source>
</evidence>
<evidence type="ECO:0000256" key="3">
    <source>
        <dbReference type="ARBA" id="ARBA00022989"/>
    </source>
</evidence>
<keyword evidence="5" id="KW-0046">Antibiotic resistance</keyword>
<name>A0A317N5M9_9NOCA</name>
<feature type="domain" description="ABC transmembrane type-2" evidence="7">
    <location>
        <begin position="54"/>
        <end position="281"/>
    </location>
</feature>
<reference evidence="8 9" key="1">
    <citation type="submission" date="2018-05" db="EMBL/GenBank/DDBJ databases">
        <title>Genomic Encyclopedia of Type Strains, Phase IV (KMG-IV): sequencing the most valuable type-strain genomes for metagenomic binning, comparative biology and taxonomic classification.</title>
        <authorList>
            <person name="Goeker M."/>
        </authorList>
    </citation>
    <scope>NUCLEOTIDE SEQUENCE [LARGE SCALE GENOMIC DNA]</scope>
    <source>
        <strain evidence="8 9">DSM 44717</strain>
    </source>
</reference>
<evidence type="ECO:0000256" key="4">
    <source>
        <dbReference type="ARBA" id="ARBA00023136"/>
    </source>
</evidence>
<feature type="transmembrane region" description="Helical" evidence="6">
    <location>
        <begin position="55"/>
        <end position="74"/>
    </location>
</feature>
<keyword evidence="9" id="KW-1185">Reference proteome</keyword>
<dbReference type="RefSeq" id="WP_208644090.1">
    <property type="nucleotide sequence ID" value="NZ_QGTL01000024.1"/>
</dbReference>
<keyword evidence="6" id="KW-0813">Transport</keyword>
<dbReference type="GO" id="GO:0043190">
    <property type="term" value="C:ATP-binding cassette (ABC) transporter complex"/>
    <property type="evidence" value="ECO:0007669"/>
    <property type="project" value="InterPro"/>
</dbReference>
<dbReference type="InterPro" id="IPR000412">
    <property type="entry name" value="ABC_2_transport"/>
</dbReference>
<dbReference type="PROSITE" id="PS51012">
    <property type="entry name" value="ABC_TM2"/>
    <property type="match status" value="1"/>
</dbReference>
<organism evidence="8 9">
    <name type="scientific">Nocardia neocaledoniensis</name>
    <dbReference type="NCBI Taxonomy" id="236511"/>
    <lineage>
        <taxon>Bacteria</taxon>
        <taxon>Bacillati</taxon>
        <taxon>Actinomycetota</taxon>
        <taxon>Actinomycetes</taxon>
        <taxon>Mycobacteriales</taxon>
        <taxon>Nocardiaceae</taxon>
        <taxon>Nocardia</taxon>
    </lineage>
</organism>
<protein>
    <recommendedName>
        <fullName evidence="6">Transport permease protein</fullName>
    </recommendedName>
</protein>
<feature type="transmembrane region" description="Helical" evidence="6">
    <location>
        <begin position="86"/>
        <end position="109"/>
    </location>
</feature>
<evidence type="ECO:0000259" key="7">
    <source>
        <dbReference type="PROSITE" id="PS51012"/>
    </source>
</evidence>
<dbReference type="GO" id="GO:0046677">
    <property type="term" value="P:response to antibiotic"/>
    <property type="evidence" value="ECO:0007669"/>
    <property type="project" value="UniProtKB-KW"/>
</dbReference>
<comment type="subcellular location">
    <subcellularLocation>
        <location evidence="6">Cell membrane</location>
        <topology evidence="6">Multi-pass membrane protein</topology>
    </subcellularLocation>
    <subcellularLocation>
        <location evidence="1">Membrane</location>
        <topology evidence="1">Multi-pass membrane protein</topology>
    </subcellularLocation>
</comment>
<dbReference type="PANTHER" id="PTHR43229">
    <property type="entry name" value="NODULATION PROTEIN J"/>
    <property type="match status" value="1"/>
</dbReference>
<dbReference type="InterPro" id="IPR051784">
    <property type="entry name" value="Nod_factor_ABC_transporter"/>
</dbReference>
<comment type="similarity">
    <text evidence="6">Belongs to the ABC-2 integral membrane protein family.</text>
</comment>
<gene>
    <name evidence="8" type="ORF">DFR69_1247</name>
</gene>
<evidence type="ECO:0000256" key="6">
    <source>
        <dbReference type="RuleBase" id="RU361157"/>
    </source>
</evidence>
<feature type="transmembrane region" description="Helical" evidence="6">
    <location>
        <begin position="256"/>
        <end position="278"/>
    </location>
</feature>
<keyword evidence="6" id="KW-1003">Cell membrane</keyword>
<dbReference type="PIRSF" id="PIRSF006648">
    <property type="entry name" value="DrrB"/>
    <property type="match status" value="1"/>
</dbReference>
<feature type="transmembrane region" description="Helical" evidence="6">
    <location>
        <begin position="200"/>
        <end position="218"/>
    </location>
</feature>
<dbReference type="Pfam" id="PF01061">
    <property type="entry name" value="ABC2_membrane"/>
    <property type="match status" value="1"/>
</dbReference>
<comment type="caution">
    <text evidence="8">The sequence shown here is derived from an EMBL/GenBank/DDBJ whole genome shotgun (WGS) entry which is preliminary data.</text>
</comment>
<dbReference type="InterPro" id="IPR047817">
    <property type="entry name" value="ABC2_TM_bact-type"/>
</dbReference>
<dbReference type="PANTHER" id="PTHR43229:SF2">
    <property type="entry name" value="NODULATION PROTEIN J"/>
    <property type="match status" value="1"/>
</dbReference>